<organism evidence="1 2">
    <name type="scientific">Hoylesella shahii DSM 15611 = JCM 12083</name>
    <dbReference type="NCBI Taxonomy" id="1122991"/>
    <lineage>
        <taxon>Bacteria</taxon>
        <taxon>Pseudomonadati</taxon>
        <taxon>Bacteroidota</taxon>
        <taxon>Bacteroidia</taxon>
        <taxon>Bacteroidales</taxon>
        <taxon>Prevotellaceae</taxon>
        <taxon>Hoylesella</taxon>
    </lineage>
</organism>
<dbReference type="InterPro" id="IPR032483">
    <property type="entry name" value="DUF5053"/>
</dbReference>
<dbReference type="AlphaFoldDB" id="A0A318HSE0"/>
<name>A0A318HSE0_9BACT</name>
<dbReference type="RefSeq" id="WP_025816178.1">
    <property type="nucleotide sequence ID" value="NZ_BAIZ01000021.1"/>
</dbReference>
<dbReference type="Proteomes" id="UP000248314">
    <property type="component" value="Unassembled WGS sequence"/>
</dbReference>
<sequence length="84" mass="9573">METTIKKPAVVADMKKRLADITLSVSWMDFANRYFSKSSSWFYHKMDGIDGNGGIGGFNEEEVEHLRGSLFDLSERIRRAAENI</sequence>
<protein>
    <submittedName>
        <fullName evidence="1">Uncharacterized protein DUF5053</fullName>
    </submittedName>
</protein>
<evidence type="ECO:0000313" key="1">
    <source>
        <dbReference type="EMBL" id="PXX21259.1"/>
    </source>
</evidence>
<gene>
    <name evidence="1" type="ORF">EJ73_01783</name>
</gene>
<dbReference type="EMBL" id="QJJX01000021">
    <property type="protein sequence ID" value="PXX21259.1"/>
    <property type="molecule type" value="Genomic_DNA"/>
</dbReference>
<keyword evidence="2" id="KW-1185">Reference proteome</keyword>
<dbReference type="Pfam" id="PF16476">
    <property type="entry name" value="DUF5053"/>
    <property type="match status" value="1"/>
</dbReference>
<accession>A0A318HSE0</accession>
<comment type="caution">
    <text evidence="1">The sequence shown here is derived from an EMBL/GenBank/DDBJ whole genome shotgun (WGS) entry which is preliminary data.</text>
</comment>
<dbReference type="OrthoDB" id="1072895at2"/>
<evidence type="ECO:0000313" key="2">
    <source>
        <dbReference type="Proteomes" id="UP000248314"/>
    </source>
</evidence>
<proteinExistence type="predicted"/>
<reference evidence="1 2" key="1">
    <citation type="submission" date="2018-05" db="EMBL/GenBank/DDBJ databases">
        <title>Genomic Encyclopedia of Type Strains, Phase I: the one thousand microbial genomes (KMG-I) project.</title>
        <authorList>
            <person name="Kyrpides N."/>
        </authorList>
    </citation>
    <scope>NUCLEOTIDE SEQUENCE [LARGE SCALE GENOMIC DNA]</scope>
    <source>
        <strain evidence="1 2">DSM 15611</strain>
    </source>
</reference>